<keyword evidence="1" id="KW-0732">Signal</keyword>
<dbReference type="AlphaFoldDB" id="A0A177P369"/>
<evidence type="ECO:0008006" key="4">
    <source>
        <dbReference type="Google" id="ProtNLM"/>
    </source>
</evidence>
<feature type="chain" id="PRO_5008069843" description="Lysozyme inhibitor LprI N-terminal domain-containing protein" evidence="1">
    <location>
        <begin position="27"/>
        <end position="125"/>
    </location>
</feature>
<dbReference type="EMBL" id="LUUK01000053">
    <property type="protein sequence ID" value="OAI23869.1"/>
    <property type="molecule type" value="Genomic_DNA"/>
</dbReference>
<reference evidence="3" key="1">
    <citation type="submission" date="2016-03" db="EMBL/GenBank/DDBJ databases">
        <authorList>
            <person name="Heylen K."/>
            <person name="De Vos P."/>
            <person name="Vekeman B."/>
        </authorList>
    </citation>
    <scope>NUCLEOTIDE SEQUENCE [LARGE SCALE GENOMIC DNA]</scope>
    <source>
        <strain evidence="3">R-45383</strain>
    </source>
</reference>
<feature type="signal peptide" evidence="1">
    <location>
        <begin position="1"/>
        <end position="26"/>
    </location>
</feature>
<dbReference type="RefSeq" id="WP_064025655.1">
    <property type="nucleotide sequence ID" value="NZ_LUUK01000053.1"/>
</dbReference>
<dbReference type="Proteomes" id="UP000077628">
    <property type="component" value="Unassembled WGS sequence"/>
</dbReference>
<evidence type="ECO:0000313" key="3">
    <source>
        <dbReference type="Proteomes" id="UP000077628"/>
    </source>
</evidence>
<protein>
    <recommendedName>
        <fullName evidence="4">Lysozyme inhibitor LprI N-terminal domain-containing protein</fullName>
    </recommendedName>
</protein>
<accession>A0A177P369</accession>
<name>A0A177P369_9GAMM</name>
<dbReference type="STRING" id="702114.A1355_21130"/>
<evidence type="ECO:0000256" key="1">
    <source>
        <dbReference type="SAM" id="SignalP"/>
    </source>
</evidence>
<proteinExistence type="predicted"/>
<gene>
    <name evidence="2" type="ORF">A1355_21130</name>
</gene>
<sequence>MPFSRPLFLFNLLPVCLLAGCATVPAGSLHDNFADYAESVFRHQNALISRLMMLNDNDELSDTDLLDKAEERMHDACHWLNEYAERESDGDSMSWRFKAKVQDSIEPCDRRIQELETLLGQYDKP</sequence>
<dbReference type="PROSITE" id="PS51257">
    <property type="entry name" value="PROKAR_LIPOPROTEIN"/>
    <property type="match status" value="1"/>
</dbReference>
<organism evidence="2 3">
    <name type="scientific">Methylomonas koyamae</name>
    <dbReference type="NCBI Taxonomy" id="702114"/>
    <lineage>
        <taxon>Bacteria</taxon>
        <taxon>Pseudomonadati</taxon>
        <taxon>Pseudomonadota</taxon>
        <taxon>Gammaproteobacteria</taxon>
        <taxon>Methylococcales</taxon>
        <taxon>Methylococcaceae</taxon>
        <taxon>Methylomonas</taxon>
    </lineage>
</organism>
<evidence type="ECO:0000313" key="2">
    <source>
        <dbReference type="EMBL" id="OAI23869.1"/>
    </source>
</evidence>
<keyword evidence="3" id="KW-1185">Reference proteome</keyword>
<comment type="caution">
    <text evidence="2">The sequence shown here is derived from an EMBL/GenBank/DDBJ whole genome shotgun (WGS) entry which is preliminary data.</text>
</comment>